<protein>
    <recommendedName>
        <fullName evidence="3">Tim44-like domain-containing protein</fullName>
    </recommendedName>
</protein>
<gene>
    <name evidence="1" type="ORF">CALMAC_LOCUS12706</name>
</gene>
<sequence length="229" mass="26632">MLSKFIANAIRKELSKITSKPNHATRLICNNQNKNLNAKQKRLHPNFRKYNTKLPKTPDLIYIPHLLRWLKTKFQFKYLQKKWDPEFTEGAFIYGSTKAVCRITEIISENKPEELDGLLTTAARVKLKHDMRTRLTKVQRAIIRLKPEDIKILVPMTVSLSSDERQKDCKVSMRILALKWIQQPNGALRLVLVALQTEFLRNYNHGARDDWTISAFDILECAILSQAPH</sequence>
<dbReference type="EMBL" id="CAACVG010009240">
    <property type="protein sequence ID" value="VEN52671.1"/>
    <property type="molecule type" value="Genomic_DNA"/>
</dbReference>
<evidence type="ECO:0000313" key="1">
    <source>
        <dbReference type="EMBL" id="VEN52671.1"/>
    </source>
</evidence>
<dbReference type="GO" id="GO:0005743">
    <property type="term" value="C:mitochondrial inner membrane"/>
    <property type="evidence" value="ECO:0007669"/>
    <property type="project" value="TreeGrafter"/>
</dbReference>
<proteinExistence type="predicted"/>
<dbReference type="GO" id="GO:0032979">
    <property type="term" value="P:protein insertion into mitochondrial inner membrane from matrix"/>
    <property type="evidence" value="ECO:0007669"/>
    <property type="project" value="TreeGrafter"/>
</dbReference>
<dbReference type="OrthoDB" id="6361925at2759"/>
<dbReference type="Proteomes" id="UP000410492">
    <property type="component" value="Unassembled WGS sequence"/>
</dbReference>
<dbReference type="GO" id="GO:0043022">
    <property type="term" value="F:ribosome binding"/>
    <property type="evidence" value="ECO:0007669"/>
    <property type="project" value="TreeGrafter"/>
</dbReference>
<name>A0A653CXL9_CALMS</name>
<reference evidence="1 2" key="1">
    <citation type="submission" date="2019-01" db="EMBL/GenBank/DDBJ databases">
        <authorList>
            <person name="Sayadi A."/>
        </authorList>
    </citation>
    <scope>NUCLEOTIDE SEQUENCE [LARGE SCALE GENOMIC DNA]</scope>
</reference>
<evidence type="ECO:0008006" key="3">
    <source>
        <dbReference type="Google" id="ProtNLM"/>
    </source>
</evidence>
<dbReference type="AlphaFoldDB" id="A0A653CXL9"/>
<dbReference type="PANTHER" id="PTHR13333:SF5">
    <property type="entry name" value="M-AAA PROTEASE-INTERACTING PROTEIN 1, MITOCHONDRIAL"/>
    <property type="match status" value="1"/>
</dbReference>
<organism evidence="1 2">
    <name type="scientific">Callosobruchus maculatus</name>
    <name type="common">Southern cowpea weevil</name>
    <name type="synonym">Pulse bruchid</name>
    <dbReference type="NCBI Taxonomy" id="64391"/>
    <lineage>
        <taxon>Eukaryota</taxon>
        <taxon>Metazoa</taxon>
        <taxon>Ecdysozoa</taxon>
        <taxon>Arthropoda</taxon>
        <taxon>Hexapoda</taxon>
        <taxon>Insecta</taxon>
        <taxon>Pterygota</taxon>
        <taxon>Neoptera</taxon>
        <taxon>Endopterygota</taxon>
        <taxon>Coleoptera</taxon>
        <taxon>Polyphaga</taxon>
        <taxon>Cucujiformia</taxon>
        <taxon>Chrysomeloidea</taxon>
        <taxon>Chrysomelidae</taxon>
        <taxon>Bruchinae</taxon>
        <taxon>Bruchini</taxon>
        <taxon>Callosobruchus</taxon>
    </lineage>
</organism>
<accession>A0A653CXL9</accession>
<dbReference type="PANTHER" id="PTHR13333">
    <property type="entry name" value="M-AAA PROTEASE-INTERACTING PROTEIN 1, MITOCHONDRIAL"/>
    <property type="match status" value="1"/>
</dbReference>
<keyword evidence="2" id="KW-1185">Reference proteome</keyword>
<evidence type="ECO:0000313" key="2">
    <source>
        <dbReference type="Proteomes" id="UP000410492"/>
    </source>
</evidence>